<proteinExistence type="predicted"/>
<dbReference type="EMBL" id="FMSP01000001">
    <property type="protein sequence ID" value="SCV67157.1"/>
    <property type="molecule type" value="Genomic_DNA"/>
</dbReference>
<accession>A0A238F296</accession>
<organism evidence="1 2">
    <name type="scientific">Microbotryum intermedium</name>
    <dbReference type="NCBI Taxonomy" id="269621"/>
    <lineage>
        <taxon>Eukaryota</taxon>
        <taxon>Fungi</taxon>
        <taxon>Dikarya</taxon>
        <taxon>Basidiomycota</taxon>
        <taxon>Pucciniomycotina</taxon>
        <taxon>Microbotryomycetes</taxon>
        <taxon>Microbotryales</taxon>
        <taxon>Microbotryaceae</taxon>
        <taxon>Microbotryum</taxon>
    </lineage>
</organism>
<protein>
    <submittedName>
        <fullName evidence="1">BQ2448_5803 protein</fullName>
    </submittedName>
</protein>
<evidence type="ECO:0000313" key="1">
    <source>
        <dbReference type="EMBL" id="SCV67157.1"/>
    </source>
</evidence>
<name>A0A238F296_9BASI</name>
<keyword evidence="2" id="KW-1185">Reference proteome</keyword>
<dbReference type="Proteomes" id="UP000198372">
    <property type="component" value="Unassembled WGS sequence"/>
</dbReference>
<reference evidence="2" key="1">
    <citation type="submission" date="2016-09" db="EMBL/GenBank/DDBJ databases">
        <authorList>
            <person name="Jeantristanb JTB J.-T."/>
            <person name="Ricardo R."/>
        </authorList>
    </citation>
    <scope>NUCLEOTIDE SEQUENCE [LARGE SCALE GENOMIC DNA]</scope>
</reference>
<sequence>MTRLNASPSRLIAALLSKLPWRSSEPSDLRCLECGAHMGVCVHRSFSQKQLEKLCNKWKRRLHKLILRERELDFARSIGLSYCWAGKASDIPQVRRSLIEAEFVCHQLVQALKWCQVEQQRQQHLLLEYDPIYSPPPPLLGGSTPYPPALADLPYPLPEAPKSSRDYQAVIEAPPRFKSRESMMFPPRYSTIVGPRV</sequence>
<evidence type="ECO:0000313" key="2">
    <source>
        <dbReference type="Proteomes" id="UP000198372"/>
    </source>
</evidence>
<dbReference type="OrthoDB" id="10317043at2759"/>
<gene>
    <name evidence="1" type="ORF">BQ2448_5803</name>
</gene>
<dbReference type="AlphaFoldDB" id="A0A238F296"/>